<dbReference type="AlphaFoldDB" id="A0A800N9T2"/>
<accession>A0A800N9T2</accession>
<evidence type="ECO:0000313" key="1">
    <source>
        <dbReference type="EMBL" id="KAF0822894.1"/>
    </source>
</evidence>
<name>A0A800N9T2_CYTFI</name>
<reference evidence="1 2" key="1">
    <citation type="journal article" date="2020" name="G3 (Bethesda)">
        <title>Whole Genome Sequencing and Comparative Genomics of Two Nematicidal Bacillus Strains Reveals a Wide Range of Possible Virulence Factors.</title>
        <authorList>
            <person name="Susic N."/>
            <person name="Janezic S."/>
            <person name="Rupnik M."/>
            <person name="Geric Stare B."/>
        </authorList>
    </citation>
    <scope>NUCLEOTIDE SEQUENCE [LARGE SCALE GENOMIC DNA]</scope>
    <source>
        <strain evidence="1 2">I-1582</strain>
    </source>
</reference>
<comment type="caution">
    <text evidence="1">The sequence shown here is derived from an EMBL/GenBank/DDBJ whole genome shotgun (WGS) entry which is preliminary data.</text>
</comment>
<dbReference type="Proteomes" id="UP000465778">
    <property type="component" value="Unassembled WGS sequence"/>
</dbReference>
<organism evidence="1 2">
    <name type="scientific">Cytobacillus firmus</name>
    <name type="common">Bacillus firmus</name>
    <dbReference type="NCBI Taxonomy" id="1399"/>
    <lineage>
        <taxon>Bacteria</taxon>
        <taxon>Bacillati</taxon>
        <taxon>Bacillota</taxon>
        <taxon>Bacilli</taxon>
        <taxon>Bacillales</taxon>
        <taxon>Bacillaceae</taxon>
        <taxon>Cytobacillus</taxon>
    </lineage>
</organism>
<gene>
    <name evidence="1" type="ORF">KIS1582_3299</name>
</gene>
<sequence>MEKDTILSQSHQPELNPNATFKNKVKFFLFSTCPMYFIN</sequence>
<dbReference type="EMBL" id="VDEM01000043">
    <property type="protein sequence ID" value="KAF0822894.1"/>
    <property type="molecule type" value="Genomic_DNA"/>
</dbReference>
<evidence type="ECO:0000313" key="2">
    <source>
        <dbReference type="Proteomes" id="UP000465778"/>
    </source>
</evidence>
<protein>
    <submittedName>
        <fullName evidence="1">Putative histidine uptake transporter</fullName>
    </submittedName>
</protein>
<proteinExistence type="predicted"/>